<dbReference type="VEuPathDB" id="FungiDB:VP01_9009g1"/>
<feature type="non-terminal residue" evidence="2">
    <location>
        <position position="288"/>
    </location>
</feature>
<gene>
    <name evidence="2" type="ORF">VP01_9009g1</name>
</gene>
<protein>
    <recommendedName>
        <fullName evidence="1">Retrovirus-related Pol polyprotein from transposon TNT 1-94-like beta-barrel domain-containing protein</fullName>
    </recommendedName>
</protein>
<dbReference type="EMBL" id="LAVV01014615">
    <property type="protein sequence ID" value="KNZ44575.1"/>
    <property type="molecule type" value="Genomic_DNA"/>
</dbReference>
<reference evidence="2 3" key="1">
    <citation type="submission" date="2015-08" db="EMBL/GenBank/DDBJ databases">
        <title>Next Generation Sequencing and Analysis of the Genome of Puccinia sorghi L Schw, the Causal Agent of Maize Common Rust.</title>
        <authorList>
            <person name="Rochi L."/>
            <person name="Burguener G."/>
            <person name="Darino M."/>
            <person name="Turjanski A."/>
            <person name="Kreff E."/>
            <person name="Dieguez M.J."/>
            <person name="Sacco F."/>
        </authorList>
    </citation>
    <scope>NUCLEOTIDE SEQUENCE [LARGE SCALE GENOMIC DNA]</scope>
    <source>
        <strain evidence="2 3">RO10H11247</strain>
    </source>
</reference>
<keyword evidence="3" id="KW-1185">Reference proteome</keyword>
<accession>A0A0L6U9W8</accession>
<evidence type="ECO:0000259" key="1">
    <source>
        <dbReference type="Pfam" id="PF22936"/>
    </source>
</evidence>
<feature type="domain" description="Retrovirus-related Pol polyprotein from transposon TNT 1-94-like beta-barrel" evidence="1">
    <location>
        <begin position="107"/>
        <end position="182"/>
    </location>
</feature>
<dbReference type="AlphaFoldDB" id="A0A0L6U9W8"/>
<dbReference type="InterPro" id="IPR054722">
    <property type="entry name" value="PolX-like_BBD"/>
</dbReference>
<evidence type="ECO:0000313" key="3">
    <source>
        <dbReference type="Proteomes" id="UP000037035"/>
    </source>
</evidence>
<name>A0A0L6U9W8_9BASI</name>
<organism evidence="2 3">
    <name type="scientific">Puccinia sorghi</name>
    <dbReference type="NCBI Taxonomy" id="27349"/>
    <lineage>
        <taxon>Eukaryota</taxon>
        <taxon>Fungi</taxon>
        <taxon>Dikarya</taxon>
        <taxon>Basidiomycota</taxon>
        <taxon>Pucciniomycotina</taxon>
        <taxon>Pucciniomycetes</taxon>
        <taxon>Pucciniales</taxon>
        <taxon>Pucciniaceae</taxon>
        <taxon>Puccinia</taxon>
    </lineage>
</organism>
<dbReference type="Proteomes" id="UP000037035">
    <property type="component" value="Unassembled WGS sequence"/>
</dbReference>
<comment type="caution">
    <text evidence="2">The sequence shown here is derived from an EMBL/GenBank/DDBJ whole genome shotgun (WGS) entry which is preliminary data.</text>
</comment>
<feature type="non-terminal residue" evidence="2">
    <location>
        <position position="1"/>
    </location>
</feature>
<dbReference type="Pfam" id="PF22936">
    <property type="entry name" value="Pol_BBD"/>
    <property type="match status" value="1"/>
</dbReference>
<evidence type="ECO:0000313" key="2">
    <source>
        <dbReference type="EMBL" id="KNZ44575.1"/>
    </source>
</evidence>
<sequence>QSITHSRNGEDIKPEALLDHLEIHLNELKVSSTNKIEVTSIFTKEDPRCIPGKHNLYSVSHTKEKCWFEKPHLHPKFPNRSGSHNEKNGNQNFSSFSTFSFSHPSVFILDSGSTSHMVSDRKLFISLDETEGGMINTSCGPNTLSIEGKGSISMLFSNKPVILHDVLLVPNISVNLLSLHRLLLDRCKVKFEMNYFLLEPASHNSNLSVAENLHKSLGHVSYSRIRNKLGIPIAPSDTCRSCAVSKITRASYKHCSSDASRPLEELHLDLIGPIAPASHKNHKYILTI</sequence>
<dbReference type="OrthoDB" id="1932348at2759"/>
<proteinExistence type="predicted"/>